<comment type="caution">
    <text evidence="2">The sequence shown here is derived from an EMBL/GenBank/DDBJ whole genome shotgun (WGS) entry which is preliminary data.</text>
</comment>
<protein>
    <submittedName>
        <fullName evidence="2">DUF4386 domain-containing protein</fullName>
    </submittedName>
</protein>
<reference evidence="2 3" key="1">
    <citation type="submission" date="2021-05" db="EMBL/GenBank/DDBJ databases">
        <title>Culturable bacteria isolated from Daya Bay.</title>
        <authorList>
            <person name="Zheng W."/>
            <person name="Yu S."/>
            <person name="Huang Y."/>
        </authorList>
    </citation>
    <scope>NUCLEOTIDE SEQUENCE [LARGE SCALE GENOMIC DNA]</scope>
    <source>
        <strain evidence="2 3">DP4N28-5</strain>
    </source>
</reference>
<sequence>MSVFNDPTQRSFSRLTGAGYTAIAIFGAFAIGYVPSQIITDDPTTTLAAINDKRGLFNAGIGADGMVMMIEVMVSTMLYQMFRRVNETLAFAAMLARFGMVTVMAAMLMFQAGLSGMASGTIPADSALTELLLHMHHSGVWVWQIFFGLHLLLLGQLVCRTEALPKIFAYGLTIGAFGYFADSLYAFAFPNADLLGWVRVGLLVIVTLSEVGFALWLLIRAPRIGATTPTV</sequence>
<keyword evidence="1" id="KW-0812">Transmembrane</keyword>
<evidence type="ECO:0000313" key="2">
    <source>
        <dbReference type="EMBL" id="MBV7379783.1"/>
    </source>
</evidence>
<keyword evidence="1" id="KW-1133">Transmembrane helix</keyword>
<feature type="transmembrane region" description="Helical" evidence="1">
    <location>
        <begin position="91"/>
        <end position="114"/>
    </location>
</feature>
<name>A0ABS6T3F0_9RHOB</name>
<evidence type="ECO:0000313" key="3">
    <source>
        <dbReference type="Proteomes" id="UP000756530"/>
    </source>
</evidence>
<dbReference type="Proteomes" id="UP000756530">
    <property type="component" value="Unassembled WGS sequence"/>
</dbReference>
<feature type="transmembrane region" description="Helical" evidence="1">
    <location>
        <begin position="194"/>
        <end position="219"/>
    </location>
</feature>
<feature type="transmembrane region" description="Helical" evidence="1">
    <location>
        <begin position="12"/>
        <end position="35"/>
    </location>
</feature>
<keyword evidence="1" id="KW-0472">Membrane</keyword>
<feature type="transmembrane region" description="Helical" evidence="1">
    <location>
        <begin position="167"/>
        <end position="188"/>
    </location>
</feature>
<feature type="transmembrane region" description="Helical" evidence="1">
    <location>
        <begin position="134"/>
        <end position="155"/>
    </location>
</feature>
<dbReference type="EMBL" id="JAHUZE010000003">
    <property type="protein sequence ID" value="MBV7379783.1"/>
    <property type="molecule type" value="Genomic_DNA"/>
</dbReference>
<accession>A0ABS6T3F0</accession>
<evidence type="ECO:0000256" key="1">
    <source>
        <dbReference type="SAM" id="Phobius"/>
    </source>
</evidence>
<proteinExistence type="predicted"/>
<dbReference type="Pfam" id="PF14329">
    <property type="entry name" value="DUF4386"/>
    <property type="match status" value="1"/>
</dbReference>
<feature type="transmembrane region" description="Helical" evidence="1">
    <location>
        <begin position="55"/>
        <end position="79"/>
    </location>
</feature>
<dbReference type="RefSeq" id="WP_218392975.1">
    <property type="nucleotide sequence ID" value="NZ_JAHUZE010000003.1"/>
</dbReference>
<dbReference type="InterPro" id="IPR025495">
    <property type="entry name" value="DUF4386"/>
</dbReference>
<organism evidence="2 3">
    <name type="scientific">Maritimibacter dapengensis</name>
    <dbReference type="NCBI Taxonomy" id="2836868"/>
    <lineage>
        <taxon>Bacteria</taxon>
        <taxon>Pseudomonadati</taxon>
        <taxon>Pseudomonadota</taxon>
        <taxon>Alphaproteobacteria</taxon>
        <taxon>Rhodobacterales</taxon>
        <taxon>Roseobacteraceae</taxon>
        <taxon>Maritimibacter</taxon>
    </lineage>
</organism>
<gene>
    <name evidence="2" type="ORF">KJP28_12695</name>
</gene>
<keyword evidence="3" id="KW-1185">Reference proteome</keyword>